<name>A0AAU7B1K9_9ACTN</name>
<proteinExistence type="predicted"/>
<dbReference type="RefSeq" id="WP_354699070.1">
    <property type="nucleotide sequence ID" value="NZ_CP114014.1"/>
</dbReference>
<dbReference type="Pfam" id="PF20274">
    <property type="entry name" value="cREC_REC"/>
    <property type="match status" value="1"/>
</dbReference>
<evidence type="ECO:0000313" key="2">
    <source>
        <dbReference type="EMBL" id="XAY07885.1"/>
    </source>
</evidence>
<protein>
    <recommendedName>
        <fullName evidence="1">Cyclic-phosphate processing Receiver domain-containing protein</fullName>
    </recommendedName>
</protein>
<organism evidence="2">
    <name type="scientific">Paraconexibacter sp. AEG42_29</name>
    <dbReference type="NCBI Taxonomy" id="2997339"/>
    <lineage>
        <taxon>Bacteria</taxon>
        <taxon>Bacillati</taxon>
        <taxon>Actinomycetota</taxon>
        <taxon>Thermoleophilia</taxon>
        <taxon>Solirubrobacterales</taxon>
        <taxon>Paraconexibacteraceae</taxon>
        <taxon>Paraconexibacter</taxon>
    </lineage>
</organism>
<dbReference type="AlphaFoldDB" id="A0AAU7B1K9"/>
<dbReference type="EMBL" id="CP114014">
    <property type="protein sequence ID" value="XAY07885.1"/>
    <property type="molecule type" value="Genomic_DNA"/>
</dbReference>
<accession>A0AAU7B1K9</accession>
<reference evidence="2" key="1">
    <citation type="submission" date="2022-12" db="EMBL/GenBank/DDBJ databases">
        <title>Paraconexibacter alkalitolerans sp. nov. and Baekduia alba sp. nov., isolated from soil and emended description of the genera Paraconexibacter (Chun et al., 2020) and Baekduia (An et al., 2020).</title>
        <authorList>
            <person name="Vieira S."/>
            <person name="Huber K.J."/>
            <person name="Geppert A."/>
            <person name="Wolf J."/>
            <person name="Neumann-Schaal M."/>
            <person name="Muesken M."/>
            <person name="Overmann J."/>
        </authorList>
    </citation>
    <scope>NUCLEOTIDE SEQUENCE</scope>
    <source>
        <strain evidence="2">AEG42_29</strain>
    </source>
</reference>
<gene>
    <name evidence="2" type="ORF">DSM112329_04777</name>
</gene>
<sequence length="128" mass="14228">MTSEIRVWLDDDLVDRPAPAGWTHAVTAWEAIELLDTGTVVELSLDHDLGDDDRCGTGNTVVNWLAEQQGVYDRVPWPRDGITLHTANASGRARMAAGIRHEAGRRLRVRESCTPGGKPVFRFEPRPQ</sequence>
<evidence type="ECO:0000259" key="1">
    <source>
        <dbReference type="Pfam" id="PF20274"/>
    </source>
</evidence>
<dbReference type="KEGG" id="parq:DSM112329_04777"/>
<dbReference type="InterPro" id="IPR046909">
    <property type="entry name" value="cREC_REC"/>
</dbReference>
<feature type="domain" description="Cyclic-phosphate processing Receiver" evidence="1">
    <location>
        <begin position="5"/>
        <end position="99"/>
    </location>
</feature>